<evidence type="ECO:0000256" key="1">
    <source>
        <dbReference type="ARBA" id="ARBA00023015"/>
    </source>
</evidence>
<organism evidence="4 5">
    <name type="scientific">Pseudorhodoplanes sinuspersici</name>
    <dbReference type="NCBI Taxonomy" id="1235591"/>
    <lineage>
        <taxon>Bacteria</taxon>
        <taxon>Pseudomonadati</taxon>
        <taxon>Pseudomonadota</taxon>
        <taxon>Alphaproteobacteria</taxon>
        <taxon>Hyphomicrobiales</taxon>
        <taxon>Pseudorhodoplanes</taxon>
    </lineage>
</organism>
<reference evidence="4 5" key="1">
    <citation type="submission" date="2017-05" db="EMBL/GenBank/DDBJ databases">
        <title>Full genome sequence of Pseudorhodoplanes sinuspersici.</title>
        <authorList>
            <person name="Dastgheib S.M.M."/>
            <person name="Shavandi M."/>
            <person name="Tirandaz H."/>
        </authorList>
    </citation>
    <scope>NUCLEOTIDE SEQUENCE [LARGE SCALE GENOMIC DNA]</scope>
    <source>
        <strain evidence="4 5">RIPI110</strain>
    </source>
</reference>
<dbReference type="PRINTS" id="PR00455">
    <property type="entry name" value="HTHTETR"/>
</dbReference>
<protein>
    <submittedName>
        <fullName evidence="4">Uncharacterized protein</fullName>
    </submittedName>
</protein>
<dbReference type="SUPFAM" id="SSF46689">
    <property type="entry name" value="Homeodomain-like"/>
    <property type="match status" value="1"/>
</dbReference>
<dbReference type="AlphaFoldDB" id="A0A1W6ZQV3"/>
<dbReference type="KEGG" id="psin:CAK95_08635"/>
<proteinExistence type="predicted"/>
<evidence type="ECO:0000313" key="4">
    <source>
        <dbReference type="EMBL" id="ARP99144.1"/>
    </source>
</evidence>
<evidence type="ECO:0000256" key="3">
    <source>
        <dbReference type="ARBA" id="ARBA00023163"/>
    </source>
</evidence>
<dbReference type="OrthoDB" id="9811084at2"/>
<keyword evidence="5" id="KW-1185">Reference proteome</keyword>
<dbReference type="InterPro" id="IPR001647">
    <property type="entry name" value="HTH_TetR"/>
</dbReference>
<dbReference type="InterPro" id="IPR050109">
    <property type="entry name" value="HTH-type_TetR-like_transc_reg"/>
</dbReference>
<dbReference type="RefSeq" id="WP_086087552.1">
    <property type="nucleotide sequence ID" value="NZ_RAQD01000003.1"/>
</dbReference>
<dbReference type="Gene3D" id="1.10.357.10">
    <property type="entry name" value="Tetracycline Repressor, domain 2"/>
    <property type="match status" value="1"/>
</dbReference>
<evidence type="ECO:0000256" key="2">
    <source>
        <dbReference type="ARBA" id="ARBA00023125"/>
    </source>
</evidence>
<keyword evidence="2" id="KW-0238">DNA-binding</keyword>
<dbReference type="InterPro" id="IPR023772">
    <property type="entry name" value="DNA-bd_HTH_TetR-type_CS"/>
</dbReference>
<dbReference type="GO" id="GO:0003700">
    <property type="term" value="F:DNA-binding transcription factor activity"/>
    <property type="evidence" value="ECO:0007669"/>
    <property type="project" value="TreeGrafter"/>
</dbReference>
<keyword evidence="1" id="KW-0805">Transcription regulation</keyword>
<accession>A0A1W6ZQV3</accession>
<dbReference type="PANTHER" id="PTHR30055">
    <property type="entry name" value="HTH-TYPE TRANSCRIPTIONAL REGULATOR RUTR"/>
    <property type="match status" value="1"/>
</dbReference>
<evidence type="ECO:0000313" key="5">
    <source>
        <dbReference type="Proteomes" id="UP000194137"/>
    </source>
</evidence>
<sequence length="200" mass="22601">MQVVADSRKEGLRERKRRETLQRISEVGLGLFMAKGYDATTLDEIAAEAGISRRTFFYYFESKEDIILAYVGVFAEALKTAVRESTASTPLGTVQDALTKVFGRIETSKLLAIVRFMHESMTLRVKRRKDLQFEQAIFETLCEIWPAKSRRARLRLVTMASIGAMRVAVGAWSEQNGKRPLASHIRDAFHDLKAEIGAKD</sequence>
<dbReference type="Proteomes" id="UP000194137">
    <property type="component" value="Chromosome"/>
</dbReference>
<name>A0A1W6ZQV3_9HYPH</name>
<dbReference type="EMBL" id="CP021112">
    <property type="protein sequence ID" value="ARP99144.1"/>
    <property type="molecule type" value="Genomic_DNA"/>
</dbReference>
<dbReference type="GO" id="GO:0000976">
    <property type="term" value="F:transcription cis-regulatory region binding"/>
    <property type="evidence" value="ECO:0007669"/>
    <property type="project" value="TreeGrafter"/>
</dbReference>
<dbReference type="Pfam" id="PF00440">
    <property type="entry name" value="TetR_N"/>
    <property type="match status" value="1"/>
</dbReference>
<dbReference type="InterPro" id="IPR009057">
    <property type="entry name" value="Homeodomain-like_sf"/>
</dbReference>
<gene>
    <name evidence="4" type="ORF">CAK95_08635</name>
</gene>
<dbReference type="PROSITE" id="PS01081">
    <property type="entry name" value="HTH_TETR_1"/>
    <property type="match status" value="1"/>
</dbReference>
<dbReference type="PROSITE" id="PS50977">
    <property type="entry name" value="HTH_TETR_2"/>
    <property type="match status" value="1"/>
</dbReference>
<keyword evidence="3" id="KW-0804">Transcription</keyword>
<dbReference type="PANTHER" id="PTHR30055:SF234">
    <property type="entry name" value="HTH-TYPE TRANSCRIPTIONAL REGULATOR BETI"/>
    <property type="match status" value="1"/>
</dbReference>